<evidence type="ECO:0000256" key="7">
    <source>
        <dbReference type="ARBA" id="ARBA00022679"/>
    </source>
</evidence>
<evidence type="ECO:0000313" key="13">
    <source>
        <dbReference type="EMBL" id="MBP3963819.1"/>
    </source>
</evidence>
<sequence length="365" mass="40284">MKSAIPSRNVLKRMKPYSPGKPIWEVQRELGLDRVVKLASNENPLGPSPKAVEAIRELLSDIHRYPDAQAVDLRATIAAKYELLSEQIIVTNGGDELITLVSEAFIETGDEIIVPGPSFSEYEFGGQLMGAVIRTVSLTEDYQYNVPAILEAVSERTKLLYLCSPNNPTGTILSQSALTEFLNSLPPNVLVILDSAYSHFVTEDDYSDGIEFVKAGYPVIVLQTFSKVYGLAGIRVGFGVASPSIIRAILQVKEPFNVNALAQAAAAAAIVDDDHVRKSSLLVKEERLRLYQGFEELGLSYTSSMSNFILVELYENAEQHYVELMRKGVIVRYGAAWGLPQHVRISIGTPEENNILLQALRMILK</sequence>
<dbReference type="Pfam" id="PF00155">
    <property type="entry name" value="Aminotran_1_2"/>
    <property type="match status" value="1"/>
</dbReference>
<comment type="cofactor">
    <cofactor evidence="1 11">
        <name>pyridoxal 5'-phosphate</name>
        <dbReference type="ChEBI" id="CHEBI:597326"/>
    </cofactor>
</comment>
<dbReference type="NCBIfam" id="TIGR01141">
    <property type="entry name" value="hisC"/>
    <property type="match status" value="1"/>
</dbReference>
<dbReference type="InterPro" id="IPR015424">
    <property type="entry name" value="PyrdxlP-dep_Trfase"/>
</dbReference>
<organism evidence="13 14">
    <name type="scientific">Paenibacillus lignilyticus</name>
    <dbReference type="NCBI Taxonomy" id="1172615"/>
    <lineage>
        <taxon>Bacteria</taxon>
        <taxon>Bacillati</taxon>
        <taxon>Bacillota</taxon>
        <taxon>Bacilli</taxon>
        <taxon>Bacillales</taxon>
        <taxon>Paenibacillaceae</taxon>
        <taxon>Paenibacillus</taxon>
    </lineage>
</organism>
<dbReference type="CDD" id="cd00609">
    <property type="entry name" value="AAT_like"/>
    <property type="match status" value="1"/>
</dbReference>
<evidence type="ECO:0000256" key="5">
    <source>
        <dbReference type="ARBA" id="ARBA00022576"/>
    </source>
</evidence>
<comment type="pathway">
    <text evidence="2 11">Amino-acid biosynthesis; L-histidine biosynthesis; L-histidine from 5-phospho-alpha-D-ribose 1-diphosphate: step 7/9.</text>
</comment>
<reference evidence="13 14" key="1">
    <citation type="submission" date="2021-04" db="EMBL/GenBank/DDBJ databases">
        <title>Paenibacillus sp. DLE-14 whole genome sequence.</title>
        <authorList>
            <person name="Ham Y.J."/>
        </authorList>
    </citation>
    <scope>NUCLEOTIDE SEQUENCE [LARGE SCALE GENOMIC DNA]</scope>
    <source>
        <strain evidence="13 14">DLE-14</strain>
    </source>
</reference>
<dbReference type="EMBL" id="JAGKSP010000005">
    <property type="protein sequence ID" value="MBP3963819.1"/>
    <property type="molecule type" value="Genomic_DNA"/>
</dbReference>
<dbReference type="InterPro" id="IPR015422">
    <property type="entry name" value="PyrdxlP-dep_Trfase_small"/>
</dbReference>
<dbReference type="GO" id="GO:0004400">
    <property type="term" value="F:histidinol-phosphate transaminase activity"/>
    <property type="evidence" value="ECO:0007669"/>
    <property type="project" value="UniProtKB-EC"/>
</dbReference>
<evidence type="ECO:0000256" key="1">
    <source>
        <dbReference type="ARBA" id="ARBA00001933"/>
    </source>
</evidence>
<evidence type="ECO:0000313" key="14">
    <source>
        <dbReference type="Proteomes" id="UP000673394"/>
    </source>
</evidence>
<keyword evidence="5 11" id="KW-0032">Aminotransferase</keyword>
<evidence type="ECO:0000256" key="9">
    <source>
        <dbReference type="ARBA" id="ARBA00023102"/>
    </source>
</evidence>
<evidence type="ECO:0000256" key="2">
    <source>
        <dbReference type="ARBA" id="ARBA00005011"/>
    </source>
</evidence>
<accession>A0ABS5CCU8</accession>
<comment type="similarity">
    <text evidence="3 11">Belongs to the class-II pyridoxal-phosphate-dependent aminotransferase family. Histidinol-phosphate aminotransferase subfamily.</text>
</comment>
<dbReference type="PANTHER" id="PTHR43643:SF6">
    <property type="entry name" value="HISTIDINOL-PHOSPHATE AMINOTRANSFERASE"/>
    <property type="match status" value="1"/>
</dbReference>
<keyword evidence="14" id="KW-1185">Reference proteome</keyword>
<dbReference type="InterPro" id="IPR015421">
    <property type="entry name" value="PyrdxlP-dep_Trfase_major"/>
</dbReference>
<feature type="domain" description="Aminotransferase class I/classII large" evidence="12">
    <location>
        <begin position="35"/>
        <end position="360"/>
    </location>
</feature>
<evidence type="ECO:0000256" key="8">
    <source>
        <dbReference type="ARBA" id="ARBA00022898"/>
    </source>
</evidence>
<dbReference type="Gene3D" id="3.40.640.10">
    <property type="entry name" value="Type I PLP-dependent aspartate aminotransferase-like (Major domain)"/>
    <property type="match status" value="1"/>
</dbReference>
<comment type="subunit">
    <text evidence="4 11">Homodimer.</text>
</comment>
<dbReference type="HAMAP" id="MF_01023">
    <property type="entry name" value="HisC_aminotrans_2"/>
    <property type="match status" value="1"/>
</dbReference>
<keyword evidence="8 11" id="KW-0663">Pyridoxal phosphate</keyword>
<dbReference type="Gene3D" id="3.90.1150.10">
    <property type="entry name" value="Aspartate Aminotransferase, domain 1"/>
    <property type="match status" value="1"/>
</dbReference>
<dbReference type="RefSeq" id="WP_210658598.1">
    <property type="nucleotide sequence ID" value="NZ_JAGKSP010000005.1"/>
</dbReference>
<dbReference type="SUPFAM" id="SSF53383">
    <property type="entry name" value="PLP-dependent transferases"/>
    <property type="match status" value="1"/>
</dbReference>
<protein>
    <recommendedName>
        <fullName evidence="11">Histidinol-phosphate aminotransferase</fullName>
        <ecNumber evidence="11">2.6.1.9</ecNumber>
    </recommendedName>
    <alternativeName>
        <fullName evidence="11">Imidazole acetol-phosphate transaminase</fullName>
    </alternativeName>
</protein>
<evidence type="ECO:0000256" key="3">
    <source>
        <dbReference type="ARBA" id="ARBA00007970"/>
    </source>
</evidence>
<evidence type="ECO:0000256" key="10">
    <source>
        <dbReference type="ARBA" id="ARBA00047481"/>
    </source>
</evidence>
<dbReference type="PANTHER" id="PTHR43643">
    <property type="entry name" value="HISTIDINOL-PHOSPHATE AMINOTRANSFERASE 2"/>
    <property type="match status" value="1"/>
</dbReference>
<comment type="caution">
    <text evidence="13">The sequence shown here is derived from an EMBL/GenBank/DDBJ whole genome shotgun (WGS) entry which is preliminary data.</text>
</comment>
<gene>
    <name evidence="11" type="primary">hisC</name>
    <name evidence="13" type="ORF">I8J30_13970</name>
</gene>
<feature type="modified residue" description="N6-(pyridoxal phosphate)lysine" evidence="11">
    <location>
        <position position="227"/>
    </location>
</feature>
<name>A0ABS5CCU8_9BACL</name>
<evidence type="ECO:0000256" key="11">
    <source>
        <dbReference type="HAMAP-Rule" id="MF_01023"/>
    </source>
</evidence>
<keyword evidence="6 11" id="KW-0028">Amino-acid biosynthesis</keyword>
<dbReference type="Proteomes" id="UP000673394">
    <property type="component" value="Unassembled WGS sequence"/>
</dbReference>
<dbReference type="InterPro" id="IPR050106">
    <property type="entry name" value="HistidinolP_aminotransfase"/>
</dbReference>
<comment type="catalytic activity">
    <reaction evidence="10 11">
        <text>L-histidinol phosphate + 2-oxoglutarate = 3-(imidazol-4-yl)-2-oxopropyl phosphate + L-glutamate</text>
        <dbReference type="Rhea" id="RHEA:23744"/>
        <dbReference type="ChEBI" id="CHEBI:16810"/>
        <dbReference type="ChEBI" id="CHEBI:29985"/>
        <dbReference type="ChEBI" id="CHEBI:57766"/>
        <dbReference type="ChEBI" id="CHEBI:57980"/>
        <dbReference type="EC" id="2.6.1.9"/>
    </reaction>
</comment>
<proteinExistence type="inferred from homology"/>
<keyword evidence="9 11" id="KW-0368">Histidine biosynthesis</keyword>
<dbReference type="InterPro" id="IPR005861">
    <property type="entry name" value="HisP_aminotrans"/>
</dbReference>
<evidence type="ECO:0000256" key="6">
    <source>
        <dbReference type="ARBA" id="ARBA00022605"/>
    </source>
</evidence>
<dbReference type="EC" id="2.6.1.9" evidence="11"/>
<dbReference type="InterPro" id="IPR004839">
    <property type="entry name" value="Aminotransferase_I/II_large"/>
</dbReference>
<keyword evidence="7 11" id="KW-0808">Transferase</keyword>
<evidence type="ECO:0000259" key="12">
    <source>
        <dbReference type="Pfam" id="PF00155"/>
    </source>
</evidence>
<evidence type="ECO:0000256" key="4">
    <source>
        <dbReference type="ARBA" id="ARBA00011738"/>
    </source>
</evidence>